<accession>A0ABT4BR19</accession>
<reference evidence="4 5" key="1">
    <citation type="submission" date="2022-11" db="EMBL/GenBank/DDBJ databases">
        <authorList>
            <person name="Caiyu Z."/>
        </authorList>
    </citation>
    <scope>NUCLEOTIDE SEQUENCE [LARGE SCALE GENOMIC DNA]</scope>
    <source>
        <strain evidence="4 5">YR-4</strain>
    </source>
</reference>
<feature type="compositionally biased region" description="Basic and acidic residues" evidence="1">
    <location>
        <begin position="323"/>
        <end position="335"/>
    </location>
</feature>
<feature type="compositionally biased region" description="Basic and acidic residues" evidence="1">
    <location>
        <begin position="59"/>
        <end position="81"/>
    </location>
</feature>
<proteinExistence type="predicted"/>
<keyword evidence="2" id="KW-0812">Transmembrane</keyword>
<protein>
    <submittedName>
        <fullName evidence="4">Uncharacterized protein</fullName>
    </submittedName>
</protein>
<feature type="chain" id="PRO_5046114550" evidence="3">
    <location>
        <begin position="29"/>
        <end position="335"/>
    </location>
</feature>
<feature type="compositionally biased region" description="Basic and acidic residues" evidence="1">
    <location>
        <begin position="105"/>
        <end position="114"/>
    </location>
</feature>
<evidence type="ECO:0000313" key="4">
    <source>
        <dbReference type="EMBL" id="MCY1713347.1"/>
    </source>
</evidence>
<dbReference type="EMBL" id="JAPOHA010000003">
    <property type="protein sequence ID" value="MCY1713347.1"/>
    <property type="molecule type" value="Genomic_DNA"/>
</dbReference>
<feature type="signal peptide" evidence="3">
    <location>
        <begin position="1"/>
        <end position="28"/>
    </location>
</feature>
<evidence type="ECO:0000256" key="2">
    <source>
        <dbReference type="SAM" id="Phobius"/>
    </source>
</evidence>
<evidence type="ECO:0000256" key="3">
    <source>
        <dbReference type="SAM" id="SignalP"/>
    </source>
</evidence>
<comment type="caution">
    <text evidence="4">The sequence shown here is derived from an EMBL/GenBank/DDBJ whole genome shotgun (WGS) entry which is preliminary data.</text>
</comment>
<feature type="compositionally biased region" description="Polar residues" evidence="1">
    <location>
        <begin position="312"/>
        <end position="321"/>
    </location>
</feature>
<gene>
    <name evidence="4" type="ORF">OUY18_03625</name>
</gene>
<feature type="compositionally biased region" description="Low complexity" evidence="1">
    <location>
        <begin position="262"/>
        <end position="282"/>
    </location>
</feature>
<keyword evidence="2" id="KW-0472">Membrane</keyword>
<feature type="region of interest" description="Disordered" evidence="1">
    <location>
        <begin position="28"/>
        <end position="114"/>
    </location>
</feature>
<organism evidence="4 5">
    <name type="scientific">Caproiciproducens galactitolivorans</name>
    <dbReference type="NCBI Taxonomy" id="642589"/>
    <lineage>
        <taxon>Bacteria</taxon>
        <taxon>Bacillati</taxon>
        <taxon>Bacillota</taxon>
        <taxon>Clostridia</taxon>
        <taxon>Eubacteriales</taxon>
        <taxon>Acutalibacteraceae</taxon>
        <taxon>Caproiciproducens</taxon>
    </lineage>
</organism>
<evidence type="ECO:0000313" key="5">
    <source>
        <dbReference type="Proteomes" id="UP001082703"/>
    </source>
</evidence>
<name>A0ABT4BR19_9FIRM</name>
<feature type="compositionally biased region" description="Polar residues" evidence="1">
    <location>
        <begin position="38"/>
        <end position="56"/>
    </location>
</feature>
<dbReference type="Proteomes" id="UP001082703">
    <property type="component" value="Unassembled WGS sequence"/>
</dbReference>
<keyword evidence="2" id="KW-1133">Transmembrane helix</keyword>
<feature type="transmembrane region" description="Helical" evidence="2">
    <location>
        <begin position="180"/>
        <end position="204"/>
    </location>
</feature>
<dbReference type="RefSeq" id="WP_268057353.1">
    <property type="nucleotide sequence ID" value="NZ_JAPOHA010000003.1"/>
</dbReference>
<feature type="region of interest" description="Disordered" evidence="1">
    <location>
        <begin position="148"/>
        <end position="175"/>
    </location>
</feature>
<keyword evidence="3" id="KW-0732">Signal</keyword>
<feature type="compositionally biased region" description="Low complexity" evidence="1">
    <location>
        <begin position="90"/>
        <end position="104"/>
    </location>
</feature>
<feature type="region of interest" description="Disordered" evidence="1">
    <location>
        <begin position="262"/>
        <end position="335"/>
    </location>
</feature>
<keyword evidence="5" id="KW-1185">Reference proteome</keyword>
<evidence type="ECO:0000256" key="1">
    <source>
        <dbReference type="SAM" id="MobiDB-lite"/>
    </source>
</evidence>
<sequence>MKIKSKRFLTVFLTLLFAASVFTATAFAQSDPGPITPPQQTSEPAANNSEPTNPGGETSKPEETSKPDETSKPAETSKPEEPPQPEATSKNEASSSQKNNSSKKTSSDEKPIFNHKVDTHNQKVEEAASRAAQTISTPDVLSSQDWGELLSSTSSSDSSSVAAAAGTTSSSTGSSGVGGVSWLLILGIVLIVLALCGIGLFVYLQFFSGSGGIKKNSIPAPVHKKSGEKPTEFVDISSYSDDQPHGDSIAKDARGFSDIASSSEKAPAAPVAPAGKAVQKPAISDKDETAPIPHEVFQRNTPFTPAEKNDSLPKSQAQPVNKSDFDWEKFFNEEK</sequence>